<feature type="transmembrane region" description="Helical" evidence="1">
    <location>
        <begin position="436"/>
        <end position="457"/>
    </location>
</feature>
<feature type="chain" id="PRO_5004716840" description="Meckelin" evidence="2">
    <location>
        <begin position="22"/>
        <end position="747"/>
    </location>
</feature>
<evidence type="ECO:0000256" key="1">
    <source>
        <dbReference type="SAM" id="Phobius"/>
    </source>
</evidence>
<dbReference type="GO" id="GO:0060271">
    <property type="term" value="P:cilium assembly"/>
    <property type="evidence" value="ECO:0007669"/>
    <property type="project" value="InterPro"/>
</dbReference>
<dbReference type="KEGG" id="lgi:LOTGIDRAFT_192673"/>
<dbReference type="CTD" id="20244995"/>
<feature type="signal peptide" evidence="2">
    <location>
        <begin position="1"/>
        <end position="21"/>
    </location>
</feature>
<dbReference type="Pfam" id="PF09773">
    <property type="entry name" value="Meckelin"/>
    <property type="match status" value="1"/>
</dbReference>
<feature type="transmembrane region" description="Helical" evidence="1">
    <location>
        <begin position="357"/>
        <end position="386"/>
    </location>
</feature>
<dbReference type="InterPro" id="IPR019170">
    <property type="entry name" value="Meckelin"/>
</dbReference>
<sequence>MTACQVLVNMCSLLLYDLGSSRTGSSQACTLLNDISDINPFKKNVYLTQEDAEDLIYVNDIPTSFTFSPLMSLEFVAGEFNINGQFLGFKEVTGGLLQICDHPENVLDAAFVFGTVYSRSCDLKALKLWDKIKYPTLFYDLYMKYRENSADQLHTIPINVLNYRDNRGNQVNRGGMNSWRIVKRFFLVDNEAGKDNDDLFFKGEGQTATVVRYAKSIKLTIELQSETKEGKIYMPYFTIEYGEVSRADAEEGAKISFSVSYSMSQSDFYKDFQIATGVVCSLGFLYGVYRTWVWSRRAGRVNIDFATLMNFLFFLSGSLSNCFFAVTFGISFYWLVFFKGQDAAFLVHPSGKGLEEWTILFIVAFVMKFLNVIHIIVMQCIIDIFFIDWERPIARAINNQSQDKRSRQEMPVSIWRTYFVANEWNELQGIRKLNKIFQVFAVLFFLKVVGFENVTTMDPDGSVSKSDDVYKSEMSYVFRYAIASLIYILVAIVQYIFFSFIYERFVEDKVQQFVDLCSMSNISVFIMSNARFGYYIHGRSVHGRSDTNMREMYDMMKKEEEDMCGKRGLEPDSDEQTFQMSVPLKLRAKYDQIYLPIALERTTAVGRMEQGKGRTSSSFEKSIESYSVLNKFLGAFIDHSFKDLDYKIIKKSLIENILDTEIHETYDTGVLYNDNGHSFDQVLFYGNELTLILFDILMFCMVDYAAQDFVLAGVLTYLVSELITMARTIGGKKNLASKTLVDDRFLI</sequence>
<dbReference type="OMA" id="YITENKG"/>
<dbReference type="RefSeq" id="XP_009059552.1">
    <property type="nucleotide sequence ID" value="XM_009061304.1"/>
</dbReference>
<evidence type="ECO:0008006" key="5">
    <source>
        <dbReference type="Google" id="ProtNLM"/>
    </source>
</evidence>
<reference evidence="3 4" key="1">
    <citation type="journal article" date="2013" name="Nature">
        <title>Insights into bilaterian evolution from three spiralian genomes.</title>
        <authorList>
            <person name="Simakov O."/>
            <person name="Marletaz F."/>
            <person name="Cho S.J."/>
            <person name="Edsinger-Gonzales E."/>
            <person name="Havlak P."/>
            <person name="Hellsten U."/>
            <person name="Kuo D.H."/>
            <person name="Larsson T."/>
            <person name="Lv J."/>
            <person name="Arendt D."/>
            <person name="Savage R."/>
            <person name="Osoegawa K."/>
            <person name="de Jong P."/>
            <person name="Grimwood J."/>
            <person name="Chapman J.A."/>
            <person name="Shapiro H."/>
            <person name="Aerts A."/>
            <person name="Otillar R.P."/>
            <person name="Terry A.Y."/>
            <person name="Boore J.L."/>
            <person name="Grigoriev I.V."/>
            <person name="Lindberg D.R."/>
            <person name="Seaver E.C."/>
            <person name="Weisblat D.A."/>
            <person name="Putnam N.H."/>
            <person name="Rokhsar D.S."/>
        </authorList>
    </citation>
    <scope>NUCLEOTIDE SEQUENCE [LARGE SCALE GENOMIC DNA]</scope>
</reference>
<keyword evidence="2" id="KW-0732">Signal</keyword>
<feature type="transmembrane region" description="Helical" evidence="1">
    <location>
        <begin position="682"/>
        <end position="704"/>
    </location>
</feature>
<dbReference type="EMBL" id="KB202544">
    <property type="protein sequence ID" value="ESO89760.1"/>
    <property type="molecule type" value="Genomic_DNA"/>
</dbReference>
<keyword evidence="1" id="KW-0812">Transmembrane</keyword>
<name>V4A442_LOTGI</name>
<dbReference type="STRING" id="225164.V4A442"/>
<keyword evidence="4" id="KW-1185">Reference proteome</keyword>
<feature type="transmembrane region" description="Helical" evidence="1">
    <location>
        <begin position="310"/>
        <end position="337"/>
    </location>
</feature>
<proteinExistence type="predicted"/>
<dbReference type="OrthoDB" id="419138at2759"/>
<dbReference type="PANTHER" id="PTHR21274:SF0">
    <property type="entry name" value="MECKELIN"/>
    <property type="match status" value="1"/>
</dbReference>
<keyword evidence="1" id="KW-0472">Membrane</keyword>
<evidence type="ECO:0000313" key="3">
    <source>
        <dbReference type="EMBL" id="ESO89760.1"/>
    </source>
</evidence>
<dbReference type="PANTHER" id="PTHR21274">
    <property type="entry name" value="MECKELIN"/>
    <property type="match status" value="1"/>
</dbReference>
<dbReference type="GO" id="GO:0036038">
    <property type="term" value="C:MKS complex"/>
    <property type="evidence" value="ECO:0007669"/>
    <property type="project" value="InterPro"/>
</dbReference>
<organism evidence="3 4">
    <name type="scientific">Lottia gigantea</name>
    <name type="common">Giant owl limpet</name>
    <dbReference type="NCBI Taxonomy" id="225164"/>
    <lineage>
        <taxon>Eukaryota</taxon>
        <taxon>Metazoa</taxon>
        <taxon>Spiralia</taxon>
        <taxon>Lophotrochozoa</taxon>
        <taxon>Mollusca</taxon>
        <taxon>Gastropoda</taxon>
        <taxon>Patellogastropoda</taxon>
        <taxon>Lottioidea</taxon>
        <taxon>Lottiidae</taxon>
        <taxon>Lottia</taxon>
    </lineage>
</organism>
<feature type="transmembrane region" description="Helical" evidence="1">
    <location>
        <begin position="272"/>
        <end position="289"/>
    </location>
</feature>
<accession>V4A442</accession>
<evidence type="ECO:0000313" key="4">
    <source>
        <dbReference type="Proteomes" id="UP000030746"/>
    </source>
</evidence>
<feature type="transmembrane region" description="Helical" evidence="1">
    <location>
        <begin position="477"/>
        <end position="502"/>
    </location>
</feature>
<feature type="transmembrane region" description="Helical" evidence="1">
    <location>
        <begin position="710"/>
        <end position="730"/>
    </location>
</feature>
<dbReference type="GeneID" id="20244995"/>
<dbReference type="AlphaFoldDB" id="V4A442"/>
<keyword evidence="1" id="KW-1133">Transmembrane helix</keyword>
<evidence type="ECO:0000256" key="2">
    <source>
        <dbReference type="SAM" id="SignalP"/>
    </source>
</evidence>
<protein>
    <recommendedName>
        <fullName evidence="5">Meckelin</fullName>
    </recommendedName>
</protein>
<gene>
    <name evidence="3" type="ORF">LOTGIDRAFT_192673</name>
</gene>
<dbReference type="Proteomes" id="UP000030746">
    <property type="component" value="Unassembled WGS sequence"/>
</dbReference>
<dbReference type="HOGENOM" id="CLU_010935_0_0_1"/>